<gene>
    <name evidence="3" type="ORF">COU88_05555</name>
</gene>
<dbReference type="InterPro" id="IPR024654">
    <property type="entry name" value="Calcineurin-like_PHP_lpxH"/>
</dbReference>
<sequence length="227" mass="26929">MINFLYNNEMRVLIFSDTHLSHVFDKKKYVFLRNIITKSDRVVINGDFWDGYLTTFDKFVASKWKDLFPLLKKKQTIYLYGNHDKKKWSDERVKLFSADQRKSVVLDFGNYRLLIEHGDSIVHKIDSLLPWLPRYVLFGYMSDYFLRLGIISMGEAFLAFWNAKFNEKMMQHAREVCKENEVLMCGHTHLAQLAINRHFANSGLIRFGLGQYLLVENEEVKLIKDHY</sequence>
<feature type="domain" description="Calcineurin-like phosphoesterase" evidence="2">
    <location>
        <begin position="10"/>
        <end position="194"/>
    </location>
</feature>
<evidence type="ECO:0000313" key="3">
    <source>
        <dbReference type="EMBL" id="PJE62332.1"/>
    </source>
</evidence>
<comment type="caution">
    <text evidence="3">The sequence shown here is derived from an EMBL/GenBank/DDBJ whole genome shotgun (WGS) entry which is preliminary data.</text>
</comment>
<comment type="similarity">
    <text evidence="1">Belongs to the metallophosphoesterase superfamily. YfcE family.</text>
</comment>
<dbReference type="Gene3D" id="3.60.21.10">
    <property type="match status" value="1"/>
</dbReference>
<evidence type="ECO:0000313" key="4">
    <source>
        <dbReference type="Proteomes" id="UP000229554"/>
    </source>
</evidence>
<name>A0A2M8KQZ8_9BACT</name>
<dbReference type="Proteomes" id="UP000229554">
    <property type="component" value="Unassembled WGS sequence"/>
</dbReference>
<dbReference type="PANTHER" id="PTHR34990">
    <property type="entry name" value="UDP-2,3-DIACYLGLUCOSAMINE HYDROLASE-RELATED"/>
    <property type="match status" value="1"/>
</dbReference>
<dbReference type="InterPro" id="IPR043461">
    <property type="entry name" value="LpxH-like"/>
</dbReference>
<dbReference type="EMBL" id="PFED01000224">
    <property type="protein sequence ID" value="PJE62332.1"/>
    <property type="molecule type" value="Genomic_DNA"/>
</dbReference>
<reference evidence="4" key="1">
    <citation type="submission" date="2017-09" db="EMBL/GenBank/DDBJ databases">
        <title>Depth-based differentiation of microbial function through sediment-hosted aquifers and enrichment of novel symbionts in the deep terrestrial subsurface.</title>
        <authorList>
            <person name="Probst A.J."/>
            <person name="Ladd B."/>
            <person name="Jarett J.K."/>
            <person name="Geller-Mcgrath D.E."/>
            <person name="Sieber C.M.K."/>
            <person name="Emerson J.B."/>
            <person name="Anantharaman K."/>
            <person name="Thomas B.C."/>
            <person name="Malmstrom R."/>
            <person name="Stieglmeier M."/>
            <person name="Klingl A."/>
            <person name="Woyke T."/>
            <person name="Ryan C.M."/>
            <person name="Banfield J.F."/>
        </authorList>
    </citation>
    <scope>NUCLEOTIDE SEQUENCE [LARGE SCALE GENOMIC DNA]</scope>
</reference>
<dbReference type="GO" id="GO:0016020">
    <property type="term" value="C:membrane"/>
    <property type="evidence" value="ECO:0007669"/>
    <property type="project" value="GOC"/>
</dbReference>
<dbReference type="InterPro" id="IPR029052">
    <property type="entry name" value="Metallo-depent_PP-like"/>
</dbReference>
<evidence type="ECO:0000256" key="1">
    <source>
        <dbReference type="ARBA" id="ARBA00008950"/>
    </source>
</evidence>
<protein>
    <recommendedName>
        <fullName evidence="2">Calcineurin-like phosphoesterase domain-containing protein</fullName>
    </recommendedName>
</protein>
<dbReference type="Pfam" id="PF12850">
    <property type="entry name" value="Metallophos_2"/>
    <property type="match status" value="1"/>
</dbReference>
<accession>A0A2M8KQZ8</accession>
<dbReference type="GO" id="GO:0009245">
    <property type="term" value="P:lipid A biosynthetic process"/>
    <property type="evidence" value="ECO:0007669"/>
    <property type="project" value="TreeGrafter"/>
</dbReference>
<dbReference type="AlphaFoldDB" id="A0A2M8KQZ8"/>
<evidence type="ECO:0000259" key="2">
    <source>
        <dbReference type="Pfam" id="PF12850"/>
    </source>
</evidence>
<organism evidence="3 4">
    <name type="scientific">Candidatus Roizmanbacteria bacterium CG10_big_fil_rev_8_21_14_0_10_39_6</name>
    <dbReference type="NCBI Taxonomy" id="1974853"/>
    <lineage>
        <taxon>Bacteria</taxon>
        <taxon>Candidatus Roizmaniibacteriota</taxon>
    </lineage>
</organism>
<proteinExistence type="inferred from homology"/>
<dbReference type="SUPFAM" id="SSF56300">
    <property type="entry name" value="Metallo-dependent phosphatases"/>
    <property type="match status" value="1"/>
</dbReference>
<dbReference type="GO" id="GO:0008758">
    <property type="term" value="F:UDP-2,3-diacylglucosamine hydrolase activity"/>
    <property type="evidence" value="ECO:0007669"/>
    <property type="project" value="TreeGrafter"/>
</dbReference>